<evidence type="ECO:0000256" key="4">
    <source>
        <dbReference type="ARBA" id="ARBA00041448"/>
    </source>
</evidence>
<dbReference type="GO" id="GO:0015631">
    <property type="term" value="F:tubulin binding"/>
    <property type="evidence" value="ECO:0007669"/>
    <property type="project" value="TreeGrafter"/>
</dbReference>
<keyword evidence="6" id="KW-0472">Membrane</keyword>
<keyword evidence="9" id="KW-1185">Reference proteome</keyword>
<feature type="signal peptide" evidence="7">
    <location>
        <begin position="1"/>
        <end position="19"/>
    </location>
</feature>
<dbReference type="PANTHER" id="PTHR12241:SF145">
    <property type="entry name" value="TUBULIN POLYGLUTAMYLASE TTLL5"/>
    <property type="match status" value="1"/>
</dbReference>
<organism evidence="8 9">
    <name type="scientific">Pythium oligandrum</name>
    <name type="common">Mycoparasitic fungus</name>
    <dbReference type="NCBI Taxonomy" id="41045"/>
    <lineage>
        <taxon>Eukaryota</taxon>
        <taxon>Sar</taxon>
        <taxon>Stramenopiles</taxon>
        <taxon>Oomycota</taxon>
        <taxon>Peronosporomycetes</taxon>
        <taxon>Pythiales</taxon>
        <taxon>Pythiaceae</taxon>
        <taxon>Pythium</taxon>
    </lineage>
</organism>
<evidence type="ECO:0000313" key="9">
    <source>
        <dbReference type="Proteomes" id="UP000794436"/>
    </source>
</evidence>
<comment type="caution">
    <text evidence="8">The sequence shown here is derived from an EMBL/GenBank/DDBJ whole genome shotgun (WGS) entry which is preliminary data.</text>
</comment>
<keyword evidence="3" id="KW-0067">ATP-binding</keyword>
<keyword evidence="7" id="KW-0732">Signal</keyword>
<keyword evidence="6" id="KW-1133">Transmembrane helix</keyword>
<dbReference type="AlphaFoldDB" id="A0A8K1C556"/>
<sequence length="681" mass="77819">MLLLRVSTVVCAWVVGVTTAVPSGRSDARFYLTEEPRQEHKLLLEQLETLGIDRFIAPRTQDDPEKEDGWSPVSSQSDQFDLVWSLDAKSPFDQLSFSHTFRAKVNHLPGAERLTNTDIFHRHIVDNQRRKEKFFFNFVPKHFMLPRDEAKLPNEFEATRKKVQFELKRERDPLVYQRYLVRPVPKSGNDDALTPAVVVSSEKELQEKLQYEFKGQEVEFTQYLEPFLLDGHKFSAGFYVAVTSLDPVRVYVFDHALIKISKTAYPANLDVNSDRSTYNLNEYIPPWDFPDLQKYFYEFPSDTRPGTNAWKVVKRYLNMQGIDTKRLQREINDAIVKSVISSRGFLQSQVGNLKRFKKQDEKESERTDLSESFFELWRFDFELDDMGKPWLSKIHSNPSMTAEKSVFGTDEAIKKRVIFDLLNLVGVHPQASPSFDKFFRPQDAAFCADKCSDHSRVWDTACWSCPGWFAPYIARRLFDSMNEYARRGGFNLVYPSLDQDYSKFMDNALSELDIAFDRYIRSLSTAYGEKQTAAISDNVVVCVHREHCNDNGDCVNAKCKCDDNYEGSTCYIPKDKALDKRTKAERAGVAPVGESWKERVGNFWNRYGTPAPAQGALGGEDGAQTGATGQTAKLVSKPLSEIDRFSASKLLFGLACVTAFLVVAYRCLATNVETTDVHKDN</sequence>
<dbReference type="PANTHER" id="PTHR12241">
    <property type="entry name" value="TUBULIN POLYGLUTAMYLASE"/>
    <property type="match status" value="1"/>
</dbReference>
<name>A0A8K1C556_PYTOL</name>
<dbReference type="OrthoDB" id="202825at2759"/>
<dbReference type="Pfam" id="PF03133">
    <property type="entry name" value="TTL"/>
    <property type="match status" value="1"/>
</dbReference>
<gene>
    <name evidence="8" type="ORF">Poli38472_008940</name>
</gene>
<feature type="chain" id="PRO_5035476710" description="Tubulin--tyrosine ligase-like protein 5" evidence="7">
    <location>
        <begin position="20"/>
        <end position="681"/>
    </location>
</feature>
<evidence type="ECO:0000256" key="7">
    <source>
        <dbReference type="SAM" id="SignalP"/>
    </source>
</evidence>
<evidence type="ECO:0000313" key="8">
    <source>
        <dbReference type="EMBL" id="TMW56292.1"/>
    </source>
</evidence>
<feature type="transmembrane region" description="Helical" evidence="6">
    <location>
        <begin position="650"/>
        <end position="669"/>
    </location>
</feature>
<dbReference type="GO" id="GO:0000226">
    <property type="term" value="P:microtubule cytoskeleton organization"/>
    <property type="evidence" value="ECO:0007669"/>
    <property type="project" value="TreeGrafter"/>
</dbReference>
<dbReference type="EMBL" id="SPLM01000146">
    <property type="protein sequence ID" value="TMW56292.1"/>
    <property type="molecule type" value="Genomic_DNA"/>
</dbReference>
<reference evidence="8" key="1">
    <citation type="submission" date="2019-03" db="EMBL/GenBank/DDBJ databases">
        <title>Long read genome sequence of the mycoparasitic Pythium oligandrum ATCC 38472 isolated from sugarbeet rhizosphere.</title>
        <authorList>
            <person name="Gaulin E."/>
        </authorList>
    </citation>
    <scope>NUCLEOTIDE SEQUENCE</scope>
    <source>
        <strain evidence="8">ATCC 38472_TT</strain>
    </source>
</reference>
<dbReference type="GO" id="GO:0070740">
    <property type="term" value="F:tubulin-glutamic acid ligase activity"/>
    <property type="evidence" value="ECO:0007669"/>
    <property type="project" value="TreeGrafter"/>
</dbReference>
<keyword evidence="1" id="KW-0436">Ligase</keyword>
<proteinExistence type="predicted"/>
<evidence type="ECO:0000256" key="1">
    <source>
        <dbReference type="ARBA" id="ARBA00022598"/>
    </source>
</evidence>
<protein>
    <recommendedName>
        <fullName evidence="4">Tubulin--tyrosine ligase-like protein 5</fullName>
    </recommendedName>
</protein>
<evidence type="ECO:0000256" key="3">
    <source>
        <dbReference type="ARBA" id="ARBA00022840"/>
    </source>
</evidence>
<evidence type="ECO:0000256" key="5">
    <source>
        <dbReference type="ARBA" id="ARBA00049274"/>
    </source>
</evidence>
<dbReference type="GO" id="GO:0036064">
    <property type="term" value="C:ciliary basal body"/>
    <property type="evidence" value="ECO:0007669"/>
    <property type="project" value="TreeGrafter"/>
</dbReference>
<dbReference type="Proteomes" id="UP000794436">
    <property type="component" value="Unassembled WGS sequence"/>
</dbReference>
<keyword evidence="6" id="KW-0812">Transmembrane</keyword>
<keyword evidence="2" id="KW-0547">Nucleotide-binding</keyword>
<dbReference type="Gene3D" id="2.60.120.260">
    <property type="entry name" value="Galactose-binding domain-like"/>
    <property type="match status" value="1"/>
</dbReference>
<accession>A0A8K1C556</accession>
<dbReference type="Gene3D" id="3.30.470.20">
    <property type="entry name" value="ATP-grasp fold, B domain"/>
    <property type="match status" value="1"/>
</dbReference>
<dbReference type="PROSITE" id="PS51221">
    <property type="entry name" value="TTL"/>
    <property type="match status" value="1"/>
</dbReference>
<evidence type="ECO:0000256" key="6">
    <source>
        <dbReference type="SAM" id="Phobius"/>
    </source>
</evidence>
<comment type="catalytic activity">
    <reaction evidence="5">
        <text>L-glutamyl-[protein] + L-glutamate + ATP = gamma-L-glutamyl-L-glutamyl-[protein] + ADP + phosphate + H(+)</text>
        <dbReference type="Rhea" id="RHEA:60144"/>
        <dbReference type="Rhea" id="RHEA-COMP:10208"/>
        <dbReference type="Rhea" id="RHEA-COMP:15517"/>
        <dbReference type="ChEBI" id="CHEBI:15378"/>
        <dbReference type="ChEBI" id="CHEBI:29973"/>
        <dbReference type="ChEBI" id="CHEBI:29985"/>
        <dbReference type="ChEBI" id="CHEBI:30616"/>
        <dbReference type="ChEBI" id="CHEBI:43474"/>
        <dbReference type="ChEBI" id="CHEBI:143622"/>
        <dbReference type="ChEBI" id="CHEBI:456216"/>
    </reaction>
    <physiologicalReaction direction="left-to-right" evidence="5">
        <dbReference type="Rhea" id="RHEA:60145"/>
    </physiologicalReaction>
</comment>
<dbReference type="GO" id="GO:0005524">
    <property type="term" value="F:ATP binding"/>
    <property type="evidence" value="ECO:0007669"/>
    <property type="project" value="UniProtKB-KW"/>
</dbReference>
<evidence type="ECO:0000256" key="2">
    <source>
        <dbReference type="ARBA" id="ARBA00022741"/>
    </source>
</evidence>
<dbReference type="InterPro" id="IPR004344">
    <property type="entry name" value="TTL/TTLL_fam"/>
</dbReference>